<feature type="domain" description="FAD-binding FR-type" evidence="14">
    <location>
        <begin position="191"/>
        <end position="368"/>
    </location>
</feature>
<keyword evidence="6 12" id="KW-1133">Transmembrane helix</keyword>
<evidence type="ECO:0000259" key="14">
    <source>
        <dbReference type="PROSITE" id="PS51384"/>
    </source>
</evidence>
<dbReference type="InterPro" id="IPR051410">
    <property type="entry name" value="Ferric/Cupric_Reductase"/>
</dbReference>
<dbReference type="InterPro" id="IPR013112">
    <property type="entry name" value="FAD-bd_8"/>
</dbReference>
<dbReference type="CDD" id="cd06186">
    <property type="entry name" value="NOX_Duox_like_FAD_NADP"/>
    <property type="match status" value="1"/>
</dbReference>
<keyword evidence="7" id="KW-0560">Oxidoreductase</keyword>
<feature type="transmembrane region" description="Helical" evidence="12">
    <location>
        <begin position="40"/>
        <end position="61"/>
    </location>
</feature>
<sequence length="546" mass="61246">MLLVFLYFLVLYFVLLTNVSRSPLFAPTNSTVLGTGNRSAMVFMATLPWIIALATKNNLISTFTGIPYERLQIYHRACSRISLSLILMHAVIKLKASTSMAKDWRRWGIGAFIFAGALFVTSHRNGMQWCYQVFVHLHAPLVAGLFVSTYLHTVNTPLAHVVQPLLLASATLWAIDMLQRWVQLIYLNALYRPRAADVSTSRMTILSPGMLRVEMTKPGLQKWLPGSHVYLFSPPFLGVSPFWQSHPFTIASVSEERSAHQITSGSTGGEKRKYGHKSRKYANGSMELQSLRQSEVNEEQLPAESPKHNRVFSTDTEADTSTEVSGQSKLVFLIKKRKGFTKKLYEAAQMGKSSRLLVYGPLSPPVSYLSSYETLVFFAGGSGVSWTLPLLLDACRNQSKNYRMTRQIFWIWSVTNSEHMHWIESELTQALSTDIAQVTVDIRIHITQETAHSRDAPRAWEEVVPSSSKSNSRQRAPWIIQGRPDVYGLMSSAVESAGGRIWIGVSGPESLQLTVRSAVRDWIDPSAVWRGEAKGDLTLHCESFGW</sequence>
<dbReference type="InterPro" id="IPR013121">
    <property type="entry name" value="Fe_red_NAD-bd_6"/>
</dbReference>
<evidence type="ECO:0000256" key="3">
    <source>
        <dbReference type="ARBA" id="ARBA00022448"/>
    </source>
</evidence>
<dbReference type="GO" id="GO:0005886">
    <property type="term" value="C:plasma membrane"/>
    <property type="evidence" value="ECO:0007669"/>
    <property type="project" value="TreeGrafter"/>
</dbReference>
<feature type="region of interest" description="Disordered" evidence="11">
    <location>
        <begin position="259"/>
        <end position="278"/>
    </location>
</feature>
<reference evidence="15 16" key="1">
    <citation type="journal article" date="2018" name="Mol. Biol. Evol.">
        <title>Broad Genomic Sampling Reveals a Smut Pathogenic Ancestry of the Fungal Clade Ustilaginomycotina.</title>
        <authorList>
            <person name="Kijpornyongpan T."/>
            <person name="Mondo S.J."/>
            <person name="Barry K."/>
            <person name="Sandor L."/>
            <person name="Lee J."/>
            <person name="Lipzen A."/>
            <person name="Pangilinan J."/>
            <person name="LaButti K."/>
            <person name="Hainaut M."/>
            <person name="Henrissat B."/>
            <person name="Grigoriev I.V."/>
            <person name="Spatafora J.W."/>
            <person name="Aime M.C."/>
        </authorList>
    </citation>
    <scope>NUCLEOTIDE SEQUENCE [LARGE SCALE GENOMIC DNA]</scope>
    <source>
        <strain evidence="15 16">MCA 4718</strain>
    </source>
</reference>
<dbReference type="Pfam" id="PF08030">
    <property type="entry name" value="NAD_binding_6"/>
    <property type="match status" value="1"/>
</dbReference>
<dbReference type="GO" id="GO:0006826">
    <property type="term" value="P:iron ion transport"/>
    <property type="evidence" value="ECO:0007669"/>
    <property type="project" value="TreeGrafter"/>
</dbReference>
<gene>
    <name evidence="15" type="ORF">BCV69DRAFT_84721</name>
</gene>
<feature type="transmembrane region" description="Helical" evidence="12">
    <location>
        <begin position="104"/>
        <end position="121"/>
    </location>
</feature>
<feature type="transmembrane region" description="Helical" evidence="12">
    <location>
        <begin position="133"/>
        <end position="151"/>
    </location>
</feature>
<name>A0A316U0S7_9BASI</name>
<dbReference type="InterPro" id="IPR039261">
    <property type="entry name" value="FNR_nucleotide-bd"/>
</dbReference>
<evidence type="ECO:0000256" key="12">
    <source>
        <dbReference type="SAM" id="Phobius"/>
    </source>
</evidence>
<dbReference type="GeneID" id="37017308"/>
<dbReference type="Pfam" id="PF01794">
    <property type="entry name" value="Ferric_reduct"/>
    <property type="match status" value="1"/>
</dbReference>
<feature type="signal peptide" evidence="13">
    <location>
        <begin position="1"/>
        <end position="21"/>
    </location>
</feature>
<feature type="transmembrane region" description="Helical" evidence="12">
    <location>
        <begin position="73"/>
        <end position="92"/>
    </location>
</feature>
<dbReference type="EMBL" id="KZ819338">
    <property type="protein sequence ID" value="PWN18083.1"/>
    <property type="molecule type" value="Genomic_DNA"/>
</dbReference>
<comment type="subcellular location">
    <subcellularLocation>
        <location evidence="1">Membrane</location>
        <topology evidence="1">Multi-pass membrane protein</topology>
    </subcellularLocation>
</comment>
<proteinExistence type="inferred from homology"/>
<evidence type="ECO:0000256" key="2">
    <source>
        <dbReference type="ARBA" id="ARBA00006278"/>
    </source>
</evidence>
<keyword evidence="5" id="KW-0249">Electron transport</keyword>
<dbReference type="SUPFAM" id="SSF52343">
    <property type="entry name" value="Ferredoxin reductase-like, C-terminal NADP-linked domain"/>
    <property type="match status" value="1"/>
</dbReference>
<dbReference type="PANTHER" id="PTHR32361:SF9">
    <property type="entry name" value="FERRIC REDUCTASE TRANSMEMBRANE COMPONENT 3-RELATED"/>
    <property type="match status" value="1"/>
</dbReference>
<dbReference type="InterPro" id="IPR017927">
    <property type="entry name" value="FAD-bd_FR_type"/>
</dbReference>
<keyword evidence="10" id="KW-0325">Glycoprotein</keyword>
<evidence type="ECO:0000256" key="5">
    <source>
        <dbReference type="ARBA" id="ARBA00022982"/>
    </source>
</evidence>
<dbReference type="STRING" id="1684307.A0A316U0S7"/>
<dbReference type="AlphaFoldDB" id="A0A316U0S7"/>
<dbReference type="OrthoDB" id="4494341at2759"/>
<evidence type="ECO:0000256" key="7">
    <source>
        <dbReference type="ARBA" id="ARBA00023002"/>
    </source>
</evidence>
<evidence type="ECO:0000256" key="11">
    <source>
        <dbReference type="SAM" id="MobiDB-lite"/>
    </source>
</evidence>
<keyword evidence="4 12" id="KW-0812">Transmembrane</keyword>
<feature type="chain" id="PRO_5016358817" description="FAD-binding FR-type domain-containing protein" evidence="13">
    <location>
        <begin position="22"/>
        <end position="546"/>
    </location>
</feature>
<evidence type="ECO:0000256" key="8">
    <source>
        <dbReference type="ARBA" id="ARBA00023065"/>
    </source>
</evidence>
<evidence type="ECO:0000256" key="4">
    <source>
        <dbReference type="ARBA" id="ARBA00022692"/>
    </source>
</evidence>
<dbReference type="Gene3D" id="3.40.50.80">
    <property type="entry name" value="Nucleotide-binding domain of ferredoxin-NADP reductase (FNR) module"/>
    <property type="match status" value="1"/>
</dbReference>
<keyword evidence="13" id="KW-0732">Signal</keyword>
<keyword evidence="3" id="KW-0813">Transport</keyword>
<dbReference type="GO" id="GO:0000293">
    <property type="term" value="F:ferric-chelate reductase activity"/>
    <property type="evidence" value="ECO:0007669"/>
    <property type="project" value="UniProtKB-ARBA"/>
</dbReference>
<protein>
    <recommendedName>
        <fullName evidence="14">FAD-binding FR-type domain-containing protein</fullName>
    </recommendedName>
</protein>
<evidence type="ECO:0000313" key="15">
    <source>
        <dbReference type="EMBL" id="PWN18083.1"/>
    </source>
</evidence>
<evidence type="ECO:0000256" key="10">
    <source>
        <dbReference type="ARBA" id="ARBA00023180"/>
    </source>
</evidence>
<evidence type="ECO:0000256" key="6">
    <source>
        <dbReference type="ARBA" id="ARBA00022989"/>
    </source>
</evidence>
<evidence type="ECO:0000256" key="9">
    <source>
        <dbReference type="ARBA" id="ARBA00023136"/>
    </source>
</evidence>
<dbReference type="PROSITE" id="PS51384">
    <property type="entry name" value="FAD_FR"/>
    <property type="match status" value="1"/>
</dbReference>
<dbReference type="PANTHER" id="PTHR32361">
    <property type="entry name" value="FERRIC/CUPRIC REDUCTASE TRANSMEMBRANE COMPONENT"/>
    <property type="match status" value="1"/>
</dbReference>
<dbReference type="GO" id="GO:0006879">
    <property type="term" value="P:intracellular iron ion homeostasis"/>
    <property type="evidence" value="ECO:0007669"/>
    <property type="project" value="TreeGrafter"/>
</dbReference>
<dbReference type="SFLD" id="SFLDS00052">
    <property type="entry name" value="Ferric_Reductase_Domain"/>
    <property type="match status" value="1"/>
</dbReference>
<dbReference type="InterPro" id="IPR013130">
    <property type="entry name" value="Fe3_Rdtase_TM_dom"/>
</dbReference>
<keyword evidence="8" id="KW-0406">Ion transport</keyword>
<dbReference type="SFLD" id="SFLDG01168">
    <property type="entry name" value="Ferric_reductase_subgroup_(FRE"/>
    <property type="match status" value="1"/>
</dbReference>
<comment type="similarity">
    <text evidence="2">Belongs to the ferric reductase (FRE) family.</text>
</comment>
<keyword evidence="16" id="KW-1185">Reference proteome</keyword>
<organism evidence="15 16">
    <name type="scientific">Pseudomicrostroma glucosiphilum</name>
    <dbReference type="NCBI Taxonomy" id="1684307"/>
    <lineage>
        <taxon>Eukaryota</taxon>
        <taxon>Fungi</taxon>
        <taxon>Dikarya</taxon>
        <taxon>Basidiomycota</taxon>
        <taxon>Ustilaginomycotina</taxon>
        <taxon>Exobasidiomycetes</taxon>
        <taxon>Microstromatales</taxon>
        <taxon>Microstromatales incertae sedis</taxon>
        <taxon>Pseudomicrostroma</taxon>
    </lineage>
</organism>
<evidence type="ECO:0000313" key="16">
    <source>
        <dbReference type="Proteomes" id="UP000245942"/>
    </source>
</evidence>
<dbReference type="GO" id="GO:0015677">
    <property type="term" value="P:copper ion import"/>
    <property type="evidence" value="ECO:0007669"/>
    <property type="project" value="TreeGrafter"/>
</dbReference>
<evidence type="ECO:0000256" key="13">
    <source>
        <dbReference type="SAM" id="SignalP"/>
    </source>
</evidence>
<dbReference type="Pfam" id="PF08022">
    <property type="entry name" value="FAD_binding_8"/>
    <property type="match status" value="1"/>
</dbReference>
<keyword evidence="9 12" id="KW-0472">Membrane</keyword>
<evidence type="ECO:0000256" key="1">
    <source>
        <dbReference type="ARBA" id="ARBA00004141"/>
    </source>
</evidence>
<dbReference type="Proteomes" id="UP000245942">
    <property type="component" value="Unassembled WGS sequence"/>
</dbReference>
<accession>A0A316U0S7</accession>
<dbReference type="RefSeq" id="XP_025345243.1">
    <property type="nucleotide sequence ID" value="XM_025495574.1"/>
</dbReference>